<accession>A0A545T6U6</accession>
<organism evidence="2 3">
    <name type="scientific">Aliikangiella marina</name>
    <dbReference type="NCBI Taxonomy" id="1712262"/>
    <lineage>
        <taxon>Bacteria</taxon>
        <taxon>Pseudomonadati</taxon>
        <taxon>Pseudomonadota</taxon>
        <taxon>Gammaproteobacteria</taxon>
        <taxon>Oceanospirillales</taxon>
        <taxon>Pleioneaceae</taxon>
        <taxon>Aliikangiella</taxon>
    </lineage>
</organism>
<evidence type="ECO:0000313" key="2">
    <source>
        <dbReference type="EMBL" id="TQV72949.1"/>
    </source>
</evidence>
<dbReference type="AlphaFoldDB" id="A0A545T6U6"/>
<feature type="chain" id="PRO_5022070420" description="SRPBCC family protein" evidence="1">
    <location>
        <begin position="23"/>
        <end position="174"/>
    </location>
</feature>
<comment type="caution">
    <text evidence="2">The sequence shown here is derived from an EMBL/GenBank/DDBJ whole genome shotgun (WGS) entry which is preliminary data.</text>
</comment>
<evidence type="ECO:0008006" key="4">
    <source>
        <dbReference type="Google" id="ProtNLM"/>
    </source>
</evidence>
<protein>
    <recommendedName>
        <fullName evidence="4">SRPBCC family protein</fullName>
    </recommendedName>
</protein>
<evidence type="ECO:0000313" key="3">
    <source>
        <dbReference type="Proteomes" id="UP000317839"/>
    </source>
</evidence>
<feature type="signal peptide" evidence="1">
    <location>
        <begin position="1"/>
        <end position="22"/>
    </location>
</feature>
<sequence length="174" mass="19963">MLKIKTKLLLIILIFFVPNAHAEILEANEHYFSIQFEEKLPVKVERLNKQILKIEYWWHPSHTYSGKSENLYIDLKKRHCFCERLGDQGIVRHLELVNYQPNKLIRLVGGLGPLQTIPVNGVLDFSMASNSDGTTTLKVTYQVSGAVPGLKAWPGPVEQVLKQQFERLVNKVKK</sequence>
<dbReference type="Proteomes" id="UP000317839">
    <property type="component" value="Unassembled WGS sequence"/>
</dbReference>
<keyword evidence="1" id="KW-0732">Signal</keyword>
<proteinExistence type="predicted"/>
<gene>
    <name evidence="2" type="ORF">FLL45_15920</name>
</gene>
<name>A0A545T6U6_9GAMM</name>
<keyword evidence="3" id="KW-1185">Reference proteome</keyword>
<dbReference type="EMBL" id="VIKR01000004">
    <property type="protein sequence ID" value="TQV72949.1"/>
    <property type="molecule type" value="Genomic_DNA"/>
</dbReference>
<reference evidence="2 3" key="1">
    <citation type="submission" date="2019-06" db="EMBL/GenBank/DDBJ databases">
        <title>Draft genome of Aliikangiella marina GYP-15.</title>
        <authorList>
            <person name="Wang G."/>
        </authorList>
    </citation>
    <scope>NUCLEOTIDE SEQUENCE [LARGE SCALE GENOMIC DNA]</scope>
    <source>
        <strain evidence="2 3">GYP-15</strain>
    </source>
</reference>
<evidence type="ECO:0000256" key="1">
    <source>
        <dbReference type="SAM" id="SignalP"/>
    </source>
</evidence>
<dbReference type="RefSeq" id="WP_142943088.1">
    <property type="nucleotide sequence ID" value="NZ_VIKR01000004.1"/>
</dbReference>
<dbReference type="OrthoDB" id="6329454at2"/>